<keyword evidence="2" id="KW-0812">Transmembrane</keyword>
<sequence length="584" mass="64517">MVRESIPPRVGASSPHMGLLDPTPPPYDPLAWEQAPFSERARQACQAWAIQGYGTPIPVYLVYAFKLAFYVGMWAVFCSFTPGLGDLRNISQWWLEPVAFQKAIVWSLLFEMLGFGCGSGPLTARYMPPVGGFLYFLRPGTTKLPLFEGIPLIGGPRRTVLDATLYATVMWLLIWTLISPAILREQLFALVILILLLGVVDKTLFLVARGEHYWTTLVVFAFAASMAGSEANPVAWIAGAKAVQLALWFWAGFSKLNHHFPAVVCVMTSNSPFTRFRWLRERMYRSYPDDLRPSGLATLMAHAGTALELGVPLVLMFAPGGTMLVVGMVLMLMLHGYITSNVPMGVPIEWNVMVVYGAFALFWAHPEVTVLDVGPTPLAAFLLVMLVAVPLVGNLAPRAVSFLMAMRYYAGNWPYGVWLFRGDSYKKLAKLTKSSGWVPDQLALFYDRSTAVGLISKVVAFRMMHLHGRALPELLPKAVDDLEEYEYAEGEVVAGVVLGWNFGDGHLHADQLLRAVQAQCQFEAGELRCVFVEAQPLGRGTQAWRIVDAHSGLIEQGELSVAQMRARQPWEASNLAAGDADFGR</sequence>
<feature type="transmembrane region" description="Helical" evidence="2">
    <location>
        <begin position="214"/>
        <end position="238"/>
    </location>
</feature>
<feature type="transmembrane region" description="Helical" evidence="2">
    <location>
        <begin position="378"/>
        <end position="397"/>
    </location>
</feature>
<feature type="transmembrane region" description="Helical" evidence="2">
    <location>
        <begin position="104"/>
        <end position="124"/>
    </location>
</feature>
<feature type="transmembrane region" description="Helical" evidence="2">
    <location>
        <begin position="163"/>
        <end position="182"/>
    </location>
</feature>
<dbReference type="EMBL" id="JMCC02000084">
    <property type="protein sequence ID" value="KIG13918.1"/>
    <property type="molecule type" value="Genomic_DNA"/>
</dbReference>
<evidence type="ECO:0000313" key="3">
    <source>
        <dbReference type="EMBL" id="KIG13918.1"/>
    </source>
</evidence>
<organism evidence="3 4">
    <name type="scientific">Enhygromyxa salina</name>
    <dbReference type="NCBI Taxonomy" id="215803"/>
    <lineage>
        <taxon>Bacteria</taxon>
        <taxon>Pseudomonadati</taxon>
        <taxon>Myxococcota</taxon>
        <taxon>Polyangia</taxon>
        <taxon>Nannocystales</taxon>
        <taxon>Nannocystaceae</taxon>
        <taxon>Enhygromyxa</taxon>
    </lineage>
</organism>
<comment type="caution">
    <text evidence="3">The sequence shown here is derived from an EMBL/GenBank/DDBJ whole genome shotgun (WGS) entry which is preliminary data.</text>
</comment>
<evidence type="ECO:0000256" key="1">
    <source>
        <dbReference type="SAM" id="MobiDB-lite"/>
    </source>
</evidence>
<dbReference type="AlphaFoldDB" id="A0A0C1ZS64"/>
<reference evidence="3 4" key="1">
    <citation type="submission" date="2014-12" db="EMBL/GenBank/DDBJ databases">
        <title>Genome assembly of Enhygromyxa salina DSM 15201.</title>
        <authorList>
            <person name="Sharma G."/>
            <person name="Subramanian S."/>
        </authorList>
    </citation>
    <scope>NUCLEOTIDE SEQUENCE [LARGE SCALE GENOMIC DNA]</scope>
    <source>
        <strain evidence="3 4">DSM 15201</strain>
    </source>
</reference>
<feature type="transmembrane region" description="Helical" evidence="2">
    <location>
        <begin position="60"/>
        <end position="84"/>
    </location>
</feature>
<protein>
    <submittedName>
        <fullName evidence="3">CONSERVED MEMBRANE protein</fullName>
    </submittedName>
</protein>
<gene>
    <name evidence="3" type="ORF">DB30_07413</name>
</gene>
<feature type="transmembrane region" description="Helical" evidence="2">
    <location>
        <begin position="350"/>
        <end position="366"/>
    </location>
</feature>
<feature type="region of interest" description="Disordered" evidence="1">
    <location>
        <begin position="1"/>
        <end position="20"/>
    </location>
</feature>
<evidence type="ECO:0000256" key="2">
    <source>
        <dbReference type="SAM" id="Phobius"/>
    </source>
</evidence>
<accession>A0A0C1ZS64</accession>
<keyword evidence="2" id="KW-1133">Transmembrane helix</keyword>
<dbReference type="InterPro" id="IPR021941">
    <property type="entry name" value="DUF3556_TM"/>
</dbReference>
<proteinExistence type="predicted"/>
<feature type="transmembrane region" description="Helical" evidence="2">
    <location>
        <begin position="321"/>
        <end position="338"/>
    </location>
</feature>
<keyword evidence="2" id="KW-0472">Membrane</keyword>
<evidence type="ECO:0000313" key="4">
    <source>
        <dbReference type="Proteomes" id="UP000031599"/>
    </source>
</evidence>
<dbReference type="Pfam" id="PF12077">
    <property type="entry name" value="DUF3556"/>
    <property type="match status" value="1"/>
</dbReference>
<feature type="transmembrane region" description="Helical" evidence="2">
    <location>
        <begin position="188"/>
        <end position="207"/>
    </location>
</feature>
<name>A0A0C1ZS64_9BACT</name>
<dbReference type="Proteomes" id="UP000031599">
    <property type="component" value="Unassembled WGS sequence"/>
</dbReference>